<dbReference type="EnsemblPlants" id="Pp3c12_13900V3.7">
    <property type="protein sequence ID" value="Pp3c12_13900V3.7"/>
    <property type="gene ID" value="Pp3c12_13900"/>
</dbReference>
<name>A0A2K1JQQ5_PHYPA</name>
<evidence type="ECO:0000313" key="3">
    <source>
        <dbReference type="EMBL" id="PNR43862.1"/>
    </source>
</evidence>
<feature type="compositionally biased region" description="Basic residues" evidence="1">
    <location>
        <begin position="69"/>
        <end position="84"/>
    </location>
</feature>
<dbReference type="Gramene" id="Pp3c12_13900V3.3">
    <property type="protein sequence ID" value="Pp3c12_13900V3.3"/>
    <property type="gene ID" value="Pp3c12_13900"/>
</dbReference>
<reference evidence="4" key="3">
    <citation type="submission" date="2020-12" db="UniProtKB">
        <authorList>
            <consortium name="EnsemblPlants"/>
        </authorList>
    </citation>
    <scope>IDENTIFICATION</scope>
</reference>
<sequence length="317" mass="35840">MSLTKAQALYAHSSCQPPLERNLFQEHNRSAQSAVLSSFQVGNLNGALRKRRITSGILIRCSGTQVKSSSHHGKATKKNSKKKLGSTLKNTKTDDSNGHMSINSLATGNSSLAPADLCTMEEELDEVDEDDELQVYRGLVLDLSYRPINVVSWKRALCLEIMERADVLEYYDQAVAAVSKTYYIPAVLRVSSFVHAPKGKKVKLSLNRNNIFLRDKFKCQYCSKREEDMTIDHVLAASRGGGWEWENLVTACSSCNVKKGDKTLEECRMKLLRQPREPKELDSLDLPPNYRTFRVLHQNDSTPAEWLDYLPRQKPLF</sequence>
<dbReference type="OrthoDB" id="2127950at2759"/>
<dbReference type="SMART" id="SM00507">
    <property type="entry name" value="HNHc"/>
    <property type="match status" value="1"/>
</dbReference>
<dbReference type="PANTHER" id="PTHR33877:SF2">
    <property type="entry name" value="OS07G0170200 PROTEIN"/>
    <property type="match status" value="1"/>
</dbReference>
<evidence type="ECO:0000256" key="1">
    <source>
        <dbReference type="SAM" id="MobiDB-lite"/>
    </source>
</evidence>
<reference evidence="3 5" key="1">
    <citation type="journal article" date="2008" name="Science">
        <title>The Physcomitrella genome reveals evolutionary insights into the conquest of land by plants.</title>
        <authorList>
            <person name="Rensing S."/>
            <person name="Lang D."/>
            <person name="Zimmer A."/>
            <person name="Terry A."/>
            <person name="Salamov A."/>
            <person name="Shapiro H."/>
            <person name="Nishiyama T."/>
            <person name="Perroud P.-F."/>
            <person name="Lindquist E."/>
            <person name="Kamisugi Y."/>
            <person name="Tanahashi T."/>
            <person name="Sakakibara K."/>
            <person name="Fujita T."/>
            <person name="Oishi K."/>
            <person name="Shin-I T."/>
            <person name="Kuroki Y."/>
            <person name="Toyoda A."/>
            <person name="Suzuki Y."/>
            <person name="Hashimoto A."/>
            <person name="Yamaguchi K."/>
            <person name="Sugano A."/>
            <person name="Kohara Y."/>
            <person name="Fujiyama A."/>
            <person name="Anterola A."/>
            <person name="Aoki S."/>
            <person name="Ashton N."/>
            <person name="Barbazuk W.B."/>
            <person name="Barker E."/>
            <person name="Bennetzen J."/>
            <person name="Bezanilla M."/>
            <person name="Blankenship R."/>
            <person name="Cho S.H."/>
            <person name="Dutcher S."/>
            <person name="Estelle M."/>
            <person name="Fawcett J.A."/>
            <person name="Gundlach H."/>
            <person name="Hanada K."/>
            <person name="Heyl A."/>
            <person name="Hicks K.A."/>
            <person name="Hugh J."/>
            <person name="Lohr M."/>
            <person name="Mayer K."/>
            <person name="Melkozernov A."/>
            <person name="Murata T."/>
            <person name="Nelson D."/>
            <person name="Pils B."/>
            <person name="Prigge M."/>
            <person name="Reiss B."/>
            <person name="Renner T."/>
            <person name="Rombauts S."/>
            <person name="Rushton P."/>
            <person name="Sanderfoot A."/>
            <person name="Schween G."/>
            <person name="Shiu S.-H."/>
            <person name="Stueber K."/>
            <person name="Theodoulou F.L."/>
            <person name="Tu H."/>
            <person name="Van de Peer Y."/>
            <person name="Verrier P.J."/>
            <person name="Waters E."/>
            <person name="Wood A."/>
            <person name="Yang L."/>
            <person name="Cove D."/>
            <person name="Cuming A."/>
            <person name="Hasebe M."/>
            <person name="Lucas S."/>
            <person name="Mishler D.B."/>
            <person name="Reski R."/>
            <person name="Grigoriev I."/>
            <person name="Quatrano R.S."/>
            <person name="Boore J.L."/>
        </authorList>
    </citation>
    <scope>NUCLEOTIDE SEQUENCE [LARGE SCALE GENOMIC DNA]</scope>
    <source>
        <strain evidence="4 5">cv. Gransden 2004</strain>
    </source>
</reference>
<dbReference type="PANTHER" id="PTHR33877">
    <property type="entry name" value="SLL1193 PROTEIN"/>
    <property type="match status" value="1"/>
</dbReference>
<dbReference type="FunCoup" id="A0A2K1JQQ5">
    <property type="interactions" value="195"/>
</dbReference>
<dbReference type="PaxDb" id="3218-PP1S70_250V6.4"/>
<feature type="region of interest" description="Disordered" evidence="1">
    <location>
        <begin position="65"/>
        <end position="101"/>
    </location>
</feature>
<dbReference type="InterPro" id="IPR052892">
    <property type="entry name" value="NA-targeting_endonuclease"/>
</dbReference>
<dbReference type="CDD" id="cd00085">
    <property type="entry name" value="HNHc"/>
    <property type="match status" value="1"/>
</dbReference>
<dbReference type="RefSeq" id="XP_024391558.1">
    <property type="nucleotide sequence ID" value="XM_024535790.2"/>
</dbReference>
<dbReference type="Gene3D" id="1.10.30.50">
    <property type="match status" value="1"/>
</dbReference>
<protein>
    <recommendedName>
        <fullName evidence="2">HNH nuclease domain-containing protein</fullName>
    </recommendedName>
</protein>
<dbReference type="RefSeq" id="XP_024391561.1">
    <property type="nucleotide sequence ID" value="XM_024535793.2"/>
</dbReference>
<dbReference type="EnsemblPlants" id="Pp3c12_13900V3.4">
    <property type="protein sequence ID" value="Pp3c12_13900V3.4"/>
    <property type="gene ID" value="Pp3c12_13900"/>
</dbReference>
<evidence type="ECO:0000259" key="2">
    <source>
        <dbReference type="SMART" id="SM00507"/>
    </source>
</evidence>
<dbReference type="EnsemblPlants" id="Pp3c12_13900V3.2">
    <property type="protein sequence ID" value="Pp3c12_13900V3.2"/>
    <property type="gene ID" value="Pp3c12_13900"/>
</dbReference>
<dbReference type="EMBL" id="ABEU02000012">
    <property type="protein sequence ID" value="PNR43862.1"/>
    <property type="molecule type" value="Genomic_DNA"/>
</dbReference>
<dbReference type="Gramene" id="Pp3c12_13900V3.1">
    <property type="protein sequence ID" value="Pp3c12_13900V3.1"/>
    <property type="gene ID" value="Pp3c12_13900"/>
</dbReference>
<keyword evidence="5" id="KW-1185">Reference proteome</keyword>
<dbReference type="InterPro" id="IPR029471">
    <property type="entry name" value="HNH_5"/>
</dbReference>
<dbReference type="Proteomes" id="UP000006727">
    <property type="component" value="Chromosome 12"/>
</dbReference>
<evidence type="ECO:0000313" key="5">
    <source>
        <dbReference type="Proteomes" id="UP000006727"/>
    </source>
</evidence>
<dbReference type="KEGG" id="ppp:112289978"/>
<feature type="domain" description="HNH nuclease" evidence="2">
    <location>
        <begin position="206"/>
        <end position="257"/>
    </location>
</feature>
<organism evidence="3">
    <name type="scientific">Physcomitrium patens</name>
    <name type="common">Spreading-leaved earth moss</name>
    <name type="synonym">Physcomitrella patens</name>
    <dbReference type="NCBI Taxonomy" id="3218"/>
    <lineage>
        <taxon>Eukaryota</taxon>
        <taxon>Viridiplantae</taxon>
        <taxon>Streptophyta</taxon>
        <taxon>Embryophyta</taxon>
        <taxon>Bryophyta</taxon>
        <taxon>Bryophytina</taxon>
        <taxon>Bryopsida</taxon>
        <taxon>Funariidae</taxon>
        <taxon>Funariales</taxon>
        <taxon>Funariaceae</taxon>
        <taxon>Physcomitrium</taxon>
    </lineage>
</organism>
<dbReference type="EnsemblPlants" id="Pp3c12_13900V3.3">
    <property type="protein sequence ID" value="Pp3c12_13900V3.3"/>
    <property type="gene ID" value="Pp3c12_13900"/>
</dbReference>
<dbReference type="GeneID" id="112289978"/>
<dbReference type="Gramene" id="Pp3c12_13900V3.4">
    <property type="protein sequence ID" value="Pp3c12_13900V3.4"/>
    <property type="gene ID" value="Pp3c12_13900"/>
</dbReference>
<dbReference type="RefSeq" id="XP_024391560.1">
    <property type="nucleotide sequence ID" value="XM_024535792.2"/>
</dbReference>
<dbReference type="EnsemblPlants" id="Pp3c12_13900V3.1">
    <property type="protein sequence ID" value="Pp3c12_13900V3.1"/>
    <property type="gene ID" value="Pp3c12_13900"/>
</dbReference>
<accession>A0A2K1JQQ5</accession>
<evidence type="ECO:0000313" key="4">
    <source>
        <dbReference type="EnsemblPlants" id="Pp3c12_13900V3.1"/>
    </source>
</evidence>
<dbReference type="Gramene" id="Pp3c12_13900V3.7">
    <property type="protein sequence ID" value="Pp3c12_13900V3.7"/>
    <property type="gene ID" value="Pp3c12_13900"/>
</dbReference>
<dbReference type="InterPro" id="IPR003615">
    <property type="entry name" value="HNH_nuc"/>
</dbReference>
<gene>
    <name evidence="4" type="primary">LOC112289978</name>
    <name evidence="3" type="ORF">PHYPA_016245</name>
</gene>
<dbReference type="AlphaFoldDB" id="A0A2K1JQQ5"/>
<dbReference type="Gramene" id="Pp3c12_13900V3.2">
    <property type="protein sequence ID" value="Pp3c12_13900V3.2"/>
    <property type="gene ID" value="Pp3c12_13900"/>
</dbReference>
<proteinExistence type="predicted"/>
<reference evidence="3 5" key="2">
    <citation type="journal article" date="2018" name="Plant J.">
        <title>The Physcomitrella patens chromosome-scale assembly reveals moss genome structure and evolution.</title>
        <authorList>
            <person name="Lang D."/>
            <person name="Ullrich K.K."/>
            <person name="Murat F."/>
            <person name="Fuchs J."/>
            <person name="Jenkins J."/>
            <person name="Haas F.B."/>
            <person name="Piednoel M."/>
            <person name="Gundlach H."/>
            <person name="Van Bel M."/>
            <person name="Meyberg R."/>
            <person name="Vives C."/>
            <person name="Morata J."/>
            <person name="Symeonidi A."/>
            <person name="Hiss M."/>
            <person name="Muchero W."/>
            <person name="Kamisugi Y."/>
            <person name="Saleh O."/>
            <person name="Blanc G."/>
            <person name="Decker E.L."/>
            <person name="van Gessel N."/>
            <person name="Grimwood J."/>
            <person name="Hayes R.D."/>
            <person name="Graham S.W."/>
            <person name="Gunter L.E."/>
            <person name="McDaniel S.F."/>
            <person name="Hoernstein S.N.W."/>
            <person name="Larsson A."/>
            <person name="Li F.W."/>
            <person name="Perroud P.F."/>
            <person name="Phillips J."/>
            <person name="Ranjan P."/>
            <person name="Rokshar D.S."/>
            <person name="Rothfels C.J."/>
            <person name="Schneider L."/>
            <person name="Shu S."/>
            <person name="Stevenson D.W."/>
            <person name="Thummler F."/>
            <person name="Tillich M."/>
            <person name="Villarreal Aguilar J.C."/>
            <person name="Widiez T."/>
            <person name="Wong G.K."/>
            <person name="Wymore A."/>
            <person name="Zhang Y."/>
            <person name="Zimmer A.D."/>
            <person name="Quatrano R.S."/>
            <person name="Mayer K.F.X."/>
            <person name="Goodstein D."/>
            <person name="Casacuberta J.M."/>
            <person name="Vandepoele K."/>
            <person name="Reski R."/>
            <person name="Cuming A.C."/>
            <person name="Tuskan G.A."/>
            <person name="Maumus F."/>
            <person name="Salse J."/>
            <person name="Schmutz J."/>
            <person name="Rensing S.A."/>
        </authorList>
    </citation>
    <scope>NUCLEOTIDE SEQUENCE [LARGE SCALE GENOMIC DNA]</scope>
    <source>
        <strain evidence="4 5">cv. Gransden 2004</strain>
    </source>
</reference>
<dbReference type="STRING" id="3218.A0A2K1JQQ5"/>
<dbReference type="Pfam" id="PF14279">
    <property type="entry name" value="HNH_5"/>
    <property type="match status" value="1"/>
</dbReference>